<comment type="caution">
    <text evidence="8">The sequence shown here is derived from an EMBL/GenBank/DDBJ whole genome shotgun (WGS) entry which is preliminary data.</text>
</comment>
<dbReference type="RefSeq" id="WP_120029230.1">
    <property type="nucleotide sequence ID" value="NZ_QVMU01000001.1"/>
</dbReference>
<keyword evidence="9" id="KW-1185">Reference proteome</keyword>
<accession>A0A3A6QSX3</accession>
<dbReference type="Gene3D" id="3.40.190.10">
    <property type="entry name" value="Periplasmic binding protein-like II"/>
    <property type="match status" value="2"/>
</dbReference>
<dbReference type="GO" id="GO:1901359">
    <property type="term" value="F:tungstate binding"/>
    <property type="evidence" value="ECO:0007669"/>
    <property type="project" value="UniProtKB-ARBA"/>
</dbReference>
<evidence type="ECO:0000256" key="4">
    <source>
        <dbReference type="ARBA" id="ARBA00022729"/>
    </source>
</evidence>
<evidence type="ECO:0000313" key="8">
    <source>
        <dbReference type="EMBL" id="RJX75473.1"/>
    </source>
</evidence>
<dbReference type="GO" id="GO:0030973">
    <property type="term" value="F:molybdate ion binding"/>
    <property type="evidence" value="ECO:0007669"/>
    <property type="project" value="TreeGrafter"/>
</dbReference>
<evidence type="ECO:0000256" key="1">
    <source>
        <dbReference type="ARBA" id="ARBA00009175"/>
    </source>
</evidence>
<feature type="binding site" evidence="6">
    <location>
        <position position="171"/>
    </location>
    <ligand>
        <name>molybdate</name>
        <dbReference type="ChEBI" id="CHEBI:36264"/>
    </ligand>
</feature>
<keyword evidence="4 7" id="KW-0732">Signal</keyword>
<evidence type="ECO:0000256" key="7">
    <source>
        <dbReference type="SAM" id="SignalP"/>
    </source>
</evidence>
<evidence type="ECO:0000256" key="5">
    <source>
        <dbReference type="ARBA" id="ARBA00062515"/>
    </source>
</evidence>
<comment type="similarity">
    <text evidence="1">Belongs to the bacterial solute-binding protein ModA family.</text>
</comment>
<evidence type="ECO:0000256" key="2">
    <source>
        <dbReference type="ARBA" id="ARBA00022505"/>
    </source>
</evidence>
<organism evidence="8 9">
    <name type="scientific">Vibrio sinensis</name>
    <dbReference type="NCBI Taxonomy" id="2302434"/>
    <lineage>
        <taxon>Bacteria</taxon>
        <taxon>Pseudomonadati</taxon>
        <taxon>Pseudomonadota</taxon>
        <taxon>Gammaproteobacteria</taxon>
        <taxon>Vibrionales</taxon>
        <taxon>Vibrionaceae</taxon>
        <taxon>Vibrio</taxon>
    </lineage>
</organism>
<dbReference type="GO" id="GO:0030288">
    <property type="term" value="C:outer membrane-bounded periplasmic space"/>
    <property type="evidence" value="ECO:0007669"/>
    <property type="project" value="TreeGrafter"/>
</dbReference>
<feature type="binding site" evidence="6">
    <location>
        <position position="32"/>
    </location>
    <ligand>
        <name>molybdate</name>
        <dbReference type="ChEBI" id="CHEBI:36264"/>
    </ligand>
</feature>
<feature type="signal peptide" evidence="7">
    <location>
        <begin position="1"/>
        <end position="21"/>
    </location>
</feature>
<feature type="binding site" evidence="6">
    <location>
        <position position="189"/>
    </location>
    <ligand>
        <name>molybdate</name>
        <dbReference type="ChEBI" id="CHEBI:36264"/>
    </ligand>
</feature>
<dbReference type="PANTHER" id="PTHR30632">
    <property type="entry name" value="MOLYBDATE-BINDING PERIPLASMIC PROTEIN"/>
    <property type="match status" value="1"/>
</dbReference>
<dbReference type="GO" id="GO:0046872">
    <property type="term" value="F:metal ion binding"/>
    <property type="evidence" value="ECO:0007669"/>
    <property type="project" value="UniProtKB-KW"/>
</dbReference>
<dbReference type="InterPro" id="IPR005950">
    <property type="entry name" value="ModA"/>
</dbReference>
<keyword evidence="3 6" id="KW-0479">Metal-binding</keyword>
<dbReference type="EMBL" id="QVMU01000001">
    <property type="protein sequence ID" value="RJX75473.1"/>
    <property type="molecule type" value="Genomic_DNA"/>
</dbReference>
<evidence type="ECO:0000313" key="9">
    <source>
        <dbReference type="Proteomes" id="UP000273252"/>
    </source>
</evidence>
<gene>
    <name evidence="8" type="primary">modA</name>
    <name evidence="8" type="ORF">DZ860_01990</name>
</gene>
<dbReference type="Proteomes" id="UP000273252">
    <property type="component" value="Unassembled WGS sequence"/>
</dbReference>
<name>A0A3A6QSX3_9VIBR</name>
<sequence>MNKFLLLLLSTLAFLSSTANAGDNVRVYAASSLTNVMNELINHYQQATNDKVMAVYAGSSSLARQIENGAPADVYISANVRWVQYLKDKQIIDAQQVTPWLYNELVLIAPTDGSESFDVSDKQAWLSALGDRRLAVAQPNAVPAGIYAQQSLENLQVWPALMMRLAPTSNVRVALTLVERNEAALGIVYKTDAQLSDKVKSIYQFSSQSHDPIMYPIASLNSKPSVQSFVQFLQSDDAKNIVQKYGFIQP</sequence>
<dbReference type="PANTHER" id="PTHR30632:SF17">
    <property type="entry name" value="MOLYBDATE-BINDING PROTEIN MODA"/>
    <property type="match status" value="1"/>
</dbReference>
<protein>
    <submittedName>
        <fullName evidence="8">Molybdate ABC transporter substrate-binding protein</fullName>
    </submittedName>
</protein>
<comment type="subunit">
    <text evidence="5">The complex is composed of two ATP-binding proteins (ModC), two transmembrane proteins (ModB) and a solute-binding protein (ModA).</text>
</comment>
<dbReference type="GO" id="GO:0015689">
    <property type="term" value="P:molybdate ion transport"/>
    <property type="evidence" value="ECO:0007669"/>
    <property type="project" value="InterPro"/>
</dbReference>
<evidence type="ECO:0000256" key="6">
    <source>
        <dbReference type="PIRSR" id="PIRSR004846-1"/>
    </source>
</evidence>
<keyword evidence="2 6" id="KW-0500">Molybdenum</keyword>
<dbReference type="NCBIfam" id="TIGR01256">
    <property type="entry name" value="modA"/>
    <property type="match status" value="1"/>
</dbReference>
<feature type="chain" id="PRO_5017252696" evidence="7">
    <location>
        <begin position="22"/>
        <end position="250"/>
    </location>
</feature>
<reference evidence="8 9" key="1">
    <citation type="submission" date="2018-08" db="EMBL/GenBank/DDBJ databases">
        <title>Vibrio isolated from the Eastern China Marginal Seas.</title>
        <authorList>
            <person name="Li Y."/>
        </authorList>
    </citation>
    <scope>NUCLEOTIDE SEQUENCE [LARGE SCALE GENOMIC DNA]</scope>
    <source>
        <strain evidence="8 9">BEI233</strain>
    </source>
</reference>
<dbReference type="FunFam" id="3.40.190.10:FF:000035">
    <property type="entry name" value="Molybdate ABC transporter substrate-binding protein"/>
    <property type="match status" value="1"/>
</dbReference>
<proteinExistence type="inferred from homology"/>
<dbReference type="OrthoDB" id="9785015at2"/>
<dbReference type="PIRSF" id="PIRSF004846">
    <property type="entry name" value="ModA"/>
    <property type="match status" value="1"/>
</dbReference>
<dbReference type="Pfam" id="PF13531">
    <property type="entry name" value="SBP_bac_11"/>
    <property type="match status" value="1"/>
</dbReference>
<feature type="binding site" evidence="6">
    <location>
        <position position="59"/>
    </location>
    <ligand>
        <name>molybdate</name>
        <dbReference type="ChEBI" id="CHEBI:36264"/>
    </ligand>
</feature>
<dbReference type="AlphaFoldDB" id="A0A3A6QSX3"/>
<evidence type="ECO:0000256" key="3">
    <source>
        <dbReference type="ARBA" id="ARBA00022723"/>
    </source>
</evidence>
<dbReference type="InterPro" id="IPR050682">
    <property type="entry name" value="ModA/WtpA"/>
</dbReference>
<feature type="binding site" evidence="6">
    <location>
        <position position="144"/>
    </location>
    <ligand>
        <name>molybdate</name>
        <dbReference type="ChEBI" id="CHEBI:36264"/>
    </ligand>
</feature>
<dbReference type="SUPFAM" id="SSF53850">
    <property type="entry name" value="Periplasmic binding protein-like II"/>
    <property type="match status" value="1"/>
</dbReference>